<dbReference type="InterPro" id="IPR050109">
    <property type="entry name" value="HTH-type_TetR-like_transc_reg"/>
</dbReference>
<sequence length="189" mass="20372">MAPRQYENARAKILDAAVRVITRDGVSRLSVDLVAAEAGISKGGFFYHFKTKVSLLGAVVEYLHDEVGRTIAEHAGDGDWLRRYVEWGVLAEGADADRMSALLRVLLLAADDNPAILDGARAANTRTIGAALAQGADAGTALVVQLTLDGLWLNQALGTLTLDRAERLSIRDSLFRLIDSTPSTKDTQR</sequence>
<evidence type="ECO:0000256" key="3">
    <source>
        <dbReference type="ARBA" id="ARBA00023163"/>
    </source>
</evidence>
<dbReference type="Proteomes" id="UP001500618">
    <property type="component" value="Unassembled WGS sequence"/>
</dbReference>
<dbReference type="PRINTS" id="PR00455">
    <property type="entry name" value="HTHTETR"/>
</dbReference>
<keyword evidence="7" id="KW-1185">Reference proteome</keyword>
<evidence type="ECO:0000259" key="5">
    <source>
        <dbReference type="PROSITE" id="PS50977"/>
    </source>
</evidence>
<organism evidence="6 7">
    <name type="scientific">Fodinicola feengrottensis</name>
    <dbReference type="NCBI Taxonomy" id="435914"/>
    <lineage>
        <taxon>Bacteria</taxon>
        <taxon>Bacillati</taxon>
        <taxon>Actinomycetota</taxon>
        <taxon>Actinomycetes</taxon>
        <taxon>Mycobacteriales</taxon>
        <taxon>Fodinicola</taxon>
    </lineage>
</organism>
<dbReference type="EMBL" id="BAAANY010000005">
    <property type="protein sequence ID" value="GAA1667488.1"/>
    <property type="molecule type" value="Genomic_DNA"/>
</dbReference>
<dbReference type="InterPro" id="IPR009057">
    <property type="entry name" value="Homeodomain-like_sf"/>
</dbReference>
<dbReference type="PANTHER" id="PTHR30055:SF234">
    <property type="entry name" value="HTH-TYPE TRANSCRIPTIONAL REGULATOR BETI"/>
    <property type="match status" value="1"/>
</dbReference>
<dbReference type="PANTHER" id="PTHR30055">
    <property type="entry name" value="HTH-TYPE TRANSCRIPTIONAL REGULATOR RUTR"/>
    <property type="match status" value="1"/>
</dbReference>
<accession>A0ABP4S593</accession>
<dbReference type="RefSeq" id="WP_344308553.1">
    <property type="nucleotide sequence ID" value="NZ_BAAANY010000005.1"/>
</dbReference>
<dbReference type="InterPro" id="IPR036271">
    <property type="entry name" value="Tet_transcr_reg_TetR-rel_C_sf"/>
</dbReference>
<dbReference type="PROSITE" id="PS50977">
    <property type="entry name" value="HTH_TETR_2"/>
    <property type="match status" value="1"/>
</dbReference>
<evidence type="ECO:0000256" key="1">
    <source>
        <dbReference type="ARBA" id="ARBA00023015"/>
    </source>
</evidence>
<evidence type="ECO:0000256" key="2">
    <source>
        <dbReference type="ARBA" id="ARBA00023125"/>
    </source>
</evidence>
<dbReference type="SUPFAM" id="SSF48498">
    <property type="entry name" value="Tetracyclin repressor-like, C-terminal domain"/>
    <property type="match status" value="1"/>
</dbReference>
<dbReference type="Gene3D" id="1.10.357.10">
    <property type="entry name" value="Tetracycline Repressor, domain 2"/>
    <property type="match status" value="1"/>
</dbReference>
<evidence type="ECO:0000256" key="4">
    <source>
        <dbReference type="PROSITE-ProRule" id="PRU00335"/>
    </source>
</evidence>
<dbReference type="InterPro" id="IPR001647">
    <property type="entry name" value="HTH_TetR"/>
</dbReference>
<evidence type="ECO:0000313" key="6">
    <source>
        <dbReference type="EMBL" id="GAA1667488.1"/>
    </source>
</evidence>
<dbReference type="PROSITE" id="PS01081">
    <property type="entry name" value="HTH_TETR_1"/>
    <property type="match status" value="1"/>
</dbReference>
<name>A0ABP4S593_9ACTN</name>
<keyword evidence="3" id="KW-0804">Transcription</keyword>
<dbReference type="InterPro" id="IPR023772">
    <property type="entry name" value="DNA-bd_HTH_TetR-type_CS"/>
</dbReference>
<evidence type="ECO:0000313" key="7">
    <source>
        <dbReference type="Proteomes" id="UP001500618"/>
    </source>
</evidence>
<feature type="domain" description="HTH tetR-type" evidence="5">
    <location>
        <begin position="7"/>
        <end position="67"/>
    </location>
</feature>
<dbReference type="Pfam" id="PF00440">
    <property type="entry name" value="TetR_N"/>
    <property type="match status" value="1"/>
</dbReference>
<reference evidence="7" key="1">
    <citation type="journal article" date="2019" name="Int. J. Syst. Evol. Microbiol.">
        <title>The Global Catalogue of Microorganisms (GCM) 10K type strain sequencing project: providing services to taxonomists for standard genome sequencing and annotation.</title>
        <authorList>
            <consortium name="The Broad Institute Genomics Platform"/>
            <consortium name="The Broad Institute Genome Sequencing Center for Infectious Disease"/>
            <person name="Wu L."/>
            <person name="Ma J."/>
        </authorList>
    </citation>
    <scope>NUCLEOTIDE SEQUENCE [LARGE SCALE GENOMIC DNA]</scope>
    <source>
        <strain evidence="7">JCM 14718</strain>
    </source>
</reference>
<proteinExistence type="predicted"/>
<dbReference type="InterPro" id="IPR041479">
    <property type="entry name" value="TetR_CgmR_C"/>
</dbReference>
<keyword evidence="2 4" id="KW-0238">DNA-binding</keyword>
<dbReference type="Pfam" id="PF17937">
    <property type="entry name" value="TetR_C_28"/>
    <property type="match status" value="1"/>
</dbReference>
<dbReference type="SUPFAM" id="SSF46689">
    <property type="entry name" value="Homeodomain-like"/>
    <property type="match status" value="1"/>
</dbReference>
<protein>
    <submittedName>
        <fullName evidence="6">TetR/AcrR family transcriptional regulator</fullName>
    </submittedName>
</protein>
<comment type="caution">
    <text evidence="6">The sequence shown here is derived from an EMBL/GenBank/DDBJ whole genome shotgun (WGS) entry which is preliminary data.</text>
</comment>
<feature type="DNA-binding region" description="H-T-H motif" evidence="4">
    <location>
        <begin position="30"/>
        <end position="49"/>
    </location>
</feature>
<gene>
    <name evidence="6" type="ORF">GCM10009765_16180</name>
</gene>
<keyword evidence="1" id="KW-0805">Transcription regulation</keyword>